<keyword evidence="2" id="KW-1133">Transmembrane helix</keyword>
<evidence type="ECO:0000313" key="4">
    <source>
        <dbReference type="Proteomes" id="UP000018050"/>
    </source>
</evidence>
<feature type="transmembrane region" description="Helical" evidence="2">
    <location>
        <begin position="27"/>
        <end position="49"/>
    </location>
</feature>
<organism evidence="3 4">
    <name type="scientific">Eimeria acervulina</name>
    <name type="common">Coccidian parasite</name>
    <dbReference type="NCBI Taxonomy" id="5801"/>
    <lineage>
        <taxon>Eukaryota</taxon>
        <taxon>Sar</taxon>
        <taxon>Alveolata</taxon>
        <taxon>Apicomplexa</taxon>
        <taxon>Conoidasida</taxon>
        <taxon>Coccidia</taxon>
        <taxon>Eucoccidiorida</taxon>
        <taxon>Eimeriorina</taxon>
        <taxon>Eimeriidae</taxon>
        <taxon>Eimeria</taxon>
    </lineage>
</organism>
<dbReference type="AlphaFoldDB" id="U6GAI3"/>
<dbReference type="EMBL" id="HG670607">
    <property type="protein sequence ID" value="CDI77291.1"/>
    <property type="molecule type" value="Genomic_DNA"/>
</dbReference>
<protein>
    <submittedName>
        <fullName evidence="3">Uncharacterized protein</fullName>
    </submittedName>
</protein>
<dbReference type="RefSeq" id="XP_013252332.1">
    <property type="nucleotide sequence ID" value="XM_013396878.1"/>
</dbReference>
<reference evidence="3" key="1">
    <citation type="submission" date="2013-10" db="EMBL/GenBank/DDBJ databases">
        <title>Genomic analysis of the causative agents of coccidiosis in chickens.</title>
        <authorList>
            <person name="Reid A.J."/>
            <person name="Blake D."/>
            <person name="Billington K."/>
            <person name="Browne H."/>
            <person name="Dunn M."/>
            <person name="Hung S."/>
            <person name="Kawahara F."/>
            <person name="Miranda-Saavedra D."/>
            <person name="Mourier T."/>
            <person name="Nagra H."/>
            <person name="Otto T.D."/>
            <person name="Rawlings N."/>
            <person name="Sanchez A."/>
            <person name="Sanders M."/>
            <person name="Subramaniam C."/>
            <person name="Tay Y."/>
            <person name="Dear P."/>
            <person name="Doerig C."/>
            <person name="Gruber A."/>
            <person name="Parkinson J."/>
            <person name="Shirley M."/>
            <person name="Wan K.L."/>
            <person name="Berriman M."/>
            <person name="Tomley F."/>
            <person name="Pain A."/>
        </authorList>
    </citation>
    <scope>NUCLEOTIDE SEQUENCE</scope>
    <source>
        <strain evidence="3">Houghton</strain>
    </source>
</reference>
<feature type="compositionally biased region" description="Polar residues" evidence="1">
    <location>
        <begin position="90"/>
        <end position="104"/>
    </location>
</feature>
<proteinExistence type="predicted"/>
<evidence type="ECO:0000256" key="1">
    <source>
        <dbReference type="SAM" id="MobiDB-lite"/>
    </source>
</evidence>
<keyword evidence="2" id="KW-0812">Transmembrane</keyword>
<name>U6GAI3_EIMAC</name>
<dbReference type="VEuPathDB" id="ToxoDB:EAH_00023050"/>
<reference evidence="3" key="2">
    <citation type="submission" date="2013-10" db="EMBL/GenBank/DDBJ databases">
        <authorList>
            <person name="Aslett M."/>
        </authorList>
    </citation>
    <scope>NUCLEOTIDE SEQUENCE</scope>
    <source>
        <strain evidence="3">Houghton</strain>
    </source>
</reference>
<feature type="region of interest" description="Disordered" evidence="1">
    <location>
        <begin position="58"/>
        <end position="104"/>
    </location>
</feature>
<sequence length="104" mass="10837">MKSVATTSSGDYGGSGSIADKIGHLNILWVVLGVCGALIILFGIFMLTLGACASQRERQNEFGHKTSSSVSTSADPDEERPLIGRVLRSQAGSSQRSSNGSVHA</sequence>
<evidence type="ECO:0000313" key="3">
    <source>
        <dbReference type="EMBL" id="CDI77291.1"/>
    </source>
</evidence>
<dbReference type="GeneID" id="25270375"/>
<evidence type="ECO:0000256" key="2">
    <source>
        <dbReference type="SAM" id="Phobius"/>
    </source>
</evidence>
<keyword evidence="4" id="KW-1185">Reference proteome</keyword>
<accession>U6GAI3</accession>
<feature type="compositionally biased region" description="Polar residues" evidence="1">
    <location>
        <begin position="65"/>
        <end position="74"/>
    </location>
</feature>
<dbReference type="Proteomes" id="UP000018050">
    <property type="component" value="Unassembled WGS sequence"/>
</dbReference>
<gene>
    <name evidence="3" type="ORF">EAH_00023050</name>
</gene>
<keyword evidence="2" id="KW-0472">Membrane</keyword>